<evidence type="ECO:0000313" key="1">
    <source>
        <dbReference type="EMBL" id="RBQ07856.1"/>
    </source>
</evidence>
<name>A0A366L1Z0_9SPHI</name>
<organism evidence="1 2">
    <name type="scientific">Pedobacter miscanthi</name>
    <dbReference type="NCBI Taxonomy" id="2259170"/>
    <lineage>
        <taxon>Bacteria</taxon>
        <taxon>Pseudomonadati</taxon>
        <taxon>Bacteroidota</taxon>
        <taxon>Sphingobacteriia</taxon>
        <taxon>Sphingobacteriales</taxon>
        <taxon>Sphingobacteriaceae</taxon>
        <taxon>Pedobacter</taxon>
    </lineage>
</organism>
<protein>
    <submittedName>
        <fullName evidence="1">Uncharacterized protein</fullName>
    </submittedName>
</protein>
<sequence length="67" mass="7941">MTKVEIIFKQTSLFDFFFMINFFDYFQVPTTILSNEMPEYSEILVQFRWVCRIGGVDPLAEVIQCGF</sequence>
<dbReference type="Proteomes" id="UP000252081">
    <property type="component" value="Unassembled WGS sequence"/>
</dbReference>
<reference evidence="1 2" key="1">
    <citation type="submission" date="2018-07" db="EMBL/GenBank/DDBJ databases">
        <title>A draft genome of a endophytic bacteria, a new species of Pedobacter.</title>
        <authorList>
            <person name="Zhang Z.D."/>
            <person name="Chen Z.J."/>
        </authorList>
    </citation>
    <scope>NUCLEOTIDE SEQUENCE [LARGE SCALE GENOMIC DNA]</scope>
    <source>
        <strain evidence="1 2">RS10</strain>
    </source>
</reference>
<keyword evidence="2" id="KW-1185">Reference proteome</keyword>
<dbReference type="AlphaFoldDB" id="A0A366L1Z0"/>
<accession>A0A366L1Z0</accession>
<gene>
    <name evidence="1" type="ORF">DRW42_09635</name>
</gene>
<dbReference type="EMBL" id="QNQU01000007">
    <property type="protein sequence ID" value="RBQ07856.1"/>
    <property type="molecule type" value="Genomic_DNA"/>
</dbReference>
<comment type="caution">
    <text evidence="1">The sequence shown here is derived from an EMBL/GenBank/DDBJ whole genome shotgun (WGS) entry which is preliminary data.</text>
</comment>
<proteinExistence type="predicted"/>
<evidence type="ECO:0000313" key="2">
    <source>
        <dbReference type="Proteomes" id="UP000252081"/>
    </source>
</evidence>